<protein>
    <recommendedName>
        <fullName evidence="10">Na+/H+ antiporter NhaC-like C-terminal domain-containing protein</fullName>
    </recommendedName>
</protein>
<comment type="subcellular location">
    <subcellularLocation>
        <location evidence="1">Cell membrane</location>
        <topology evidence="1">Multi-pass membrane protein</topology>
    </subcellularLocation>
</comment>
<feature type="transmembrane region" description="Helical" evidence="9">
    <location>
        <begin position="333"/>
        <end position="359"/>
    </location>
</feature>
<gene>
    <name evidence="11" type="ORF">IAA72_07245</name>
</gene>
<dbReference type="AlphaFoldDB" id="A0A9D9NDA2"/>
<feature type="transmembrane region" description="Helical" evidence="9">
    <location>
        <begin position="12"/>
        <end position="28"/>
    </location>
</feature>
<proteinExistence type="inferred from homology"/>
<feature type="transmembrane region" description="Helical" evidence="9">
    <location>
        <begin position="291"/>
        <end position="312"/>
    </location>
</feature>
<dbReference type="EMBL" id="JADIMF010000118">
    <property type="protein sequence ID" value="MBO8469562.1"/>
    <property type="molecule type" value="Genomic_DNA"/>
</dbReference>
<feature type="transmembrane region" description="Helical" evidence="9">
    <location>
        <begin position="394"/>
        <end position="417"/>
    </location>
</feature>
<dbReference type="InterPro" id="IPR052180">
    <property type="entry name" value="NhaC_Na-H+_Antiporter"/>
</dbReference>
<dbReference type="GO" id="GO:0005886">
    <property type="term" value="C:plasma membrane"/>
    <property type="evidence" value="ECO:0007669"/>
    <property type="project" value="UniProtKB-SubCell"/>
</dbReference>
<feature type="transmembrane region" description="Helical" evidence="9">
    <location>
        <begin position="107"/>
        <end position="134"/>
    </location>
</feature>
<accession>A0A9D9NDA2</accession>
<evidence type="ECO:0000313" key="11">
    <source>
        <dbReference type="EMBL" id="MBO8469562.1"/>
    </source>
</evidence>
<evidence type="ECO:0000256" key="1">
    <source>
        <dbReference type="ARBA" id="ARBA00004651"/>
    </source>
</evidence>
<sequence length="448" mass="46451">MLAFRFGRAGRFIPLITAAVFILIAALNESDVNGYTLAFFLSIIIGSIVSSDRKAFGKAALGGLGNPMFGTVSIAIILASIAGKLVSGSGMIDALTAVLLHLDVSSGLFASLSFLLCCVLSMSTGTSVGTYIIAMPVFFPIGLELGADPLVMIGAIASGGLFGDNLAPISDTTIASATTQHAEMSDVVRTRCRYSIPVALLCFIAFLFLGGRGSVQHEAVAMESNPLSLAMLLVPASVIFLCLRKVDLIASLSIGIAIGSIAGLVLGIFSFSDLISYPGGFAVSGLFIEAISGSSSTVFMLIGAFMFLGILDEAEIINEIGRGMSFLARGRRSAELSVMLAIGIGGALTGVCTVSMVALGPIVHTIGERMGIRNERCANLMDCGGLSLTAVAPWTVHAVLPASLAMIAVPSAVIAPMDVVLHNLYPLFMIPLILLTIVFGGKENMKNS</sequence>
<keyword evidence="2" id="KW-0813">Transport</keyword>
<feature type="transmembrane region" description="Helical" evidence="9">
    <location>
        <begin position="63"/>
        <end position="87"/>
    </location>
</feature>
<feature type="transmembrane region" description="Helical" evidence="9">
    <location>
        <begin position="194"/>
        <end position="215"/>
    </location>
</feature>
<evidence type="ECO:0000313" key="12">
    <source>
        <dbReference type="Proteomes" id="UP000810292"/>
    </source>
</evidence>
<keyword evidence="5 9" id="KW-0812">Transmembrane</keyword>
<keyword evidence="3" id="KW-0050">Antiport</keyword>
<dbReference type="InterPro" id="IPR018461">
    <property type="entry name" value="Na/H_Antiport_NhaC-like_C"/>
</dbReference>
<dbReference type="Pfam" id="PF03553">
    <property type="entry name" value="Na_H_antiporter"/>
    <property type="match status" value="1"/>
</dbReference>
<comment type="similarity">
    <text evidence="8">Belongs to the NhaC Na(+)/H(+) (TC 2.A.35) antiporter family.</text>
</comment>
<dbReference type="Proteomes" id="UP000810292">
    <property type="component" value="Unassembled WGS sequence"/>
</dbReference>
<feature type="transmembrane region" description="Helical" evidence="9">
    <location>
        <begin position="424"/>
        <end position="441"/>
    </location>
</feature>
<dbReference type="PANTHER" id="PTHR33451:SF5">
    <property type="entry name" value="NA+_H+ ANTIPORTER"/>
    <property type="match status" value="1"/>
</dbReference>
<dbReference type="PANTHER" id="PTHR33451">
    <property type="entry name" value="MALATE-2H(+)/NA(+)-LACTATE ANTIPORTER"/>
    <property type="match status" value="1"/>
</dbReference>
<keyword evidence="6 9" id="KW-1133">Transmembrane helix</keyword>
<keyword evidence="4" id="KW-1003">Cell membrane</keyword>
<evidence type="ECO:0000256" key="9">
    <source>
        <dbReference type="SAM" id="Phobius"/>
    </source>
</evidence>
<evidence type="ECO:0000259" key="10">
    <source>
        <dbReference type="Pfam" id="PF03553"/>
    </source>
</evidence>
<feature type="domain" description="Na+/H+ antiporter NhaC-like C-terminal" evidence="10">
    <location>
        <begin position="17"/>
        <end position="210"/>
    </location>
</feature>
<reference evidence="11" key="1">
    <citation type="submission" date="2020-10" db="EMBL/GenBank/DDBJ databases">
        <authorList>
            <person name="Gilroy R."/>
        </authorList>
    </citation>
    <scope>NUCLEOTIDE SEQUENCE</scope>
    <source>
        <strain evidence="11">14700</strain>
    </source>
</reference>
<dbReference type="GO" id="GO:0015297">
    <property type="term" value="F:antiporter activity"/>
    <property type="evidence" value="ECO:0007669"/>
    <property type="project" value="UniProtKB-KW"/>
</dbReference>
<feature type="transmembrane region" description="Helical" evidence="9">
    <location>
        <begin position="227"/>
        <end position="243"/>
    </location>
</feature>
<evidence type="ECO:0000256" key="3">
    <source>
        <dbReference type="ARBA" id="ARBA00022449"/>
    </source>
</evidence>
<feature type="transmembrane region" description="Helical" evidence="9">
    <location>
        <begin position="250"/>
        <end position="271"/>
    </location>
</feature>
<feature type="transmembrane region" description="Helical" evidence="9">
    <location>
        <begin position="34"/>
        <end position="51"/>
    </location>
</feature>
<evidence type="ECO:0000256" key="5">
    <source>
        <dbReference type="ARBA" id="ARBA00022692"/>
    </source>
</evidence>
<keyword evidence="7 9" id="KW-0472">Membrane</keyword>
<comment type="caution">
    <text evidence="11">The sequence shown here is derived from an EMBL/GenBank/DDBJ whole genome shotgun (WGS) entry which is preliminary data.</text>
</comment>
<organism evidence="11 12">
    <name type="scientific">Candidatus Ornithospirochaeta stercoravium</name>
    <dbReference type="NCBI Taxonomy" id="2840897"/>
    <lineage>
        <taxon>Bacteria</taxon>
        <taxon>Pseudomonadati</taxon>
        <taxon>Spirochaetota</taxon>
        <taxon>Spirochaetia</taxon>
        <taxon>Spirochaetales</taxon>
        <taxon>Spirochaetaceae</taxon>
        <taxon>Spirochaetaceae incertae sedis</taxon>
        <taxon>Candidatus Ornithospirochaeta</taxon>
    </lineage>
</organism>
<evidence type="ECO:0000256" key="7">
    <source>
        <dbReference type="ARBA" id="ARBA00023136"/>
    </source>
</evidence>
<evidence type="ECO:0000256" key="8">
    <source>
        <dbReference type="ARBA" id="ARBA00038435"/>
    </source>
</evidence>
<evidence type="ECO:0000256" key="4">
    <source>
        <dbReference type="ARBA" id="ARBA00022475"/>
    </source>
</evidence>
<reference evidence="11" key="2">
    <citation type="journal article" date="2021" name="PeerJ">
        <title>Extensive microbial diversity within the chicken gut microbiome revealed by metagenomics and culture.</title>
        <authorList>
            <person name="Gilroy R."/>
            <person name="Ravi A."/>
            <person name="Getino M."/>
            <person name="Pursley I."/>
            <person name="Horton D.L."/>
            <person name="Alikhan N.F."/>
            <person name="Baker D."/>
            <person name="Gharbi K."/>
            <person name="Hall N."/>
            <person name="Watson M."/>
            <person name="Adriaenssens E.M."/>
            <person name="Foster-Nyarko E."/>
            <person name="Jarju S."/>
            <person name="Secka A."/>
            <person name="Antonio M."/>
            <person name="Oren A."/>
            <person name="Chaudhuri R.R."/>
            <person name="La Ragione R."/>
            <person name="Hildebrand F."/>
            <person name="Pallen M.J."/>
        </authorList>
    </citation>
    <scope>NUCLEOTIDE SEQUENCE</scope>
    <source>
        <strain evidence="11">14700</strain>
    </source>
</reference>
<evidence type="ECO:0000256" key="6">
    <source>
        <dbReference type="ARBA" id="ARBA00022989"/>
    </source>
</evidence>
<name>A0A9D9NDA2_9SPIO</name>
<evidence type="ECO:0000256" key="2">
    <source>
        <dbReference type="ARBA" id="ARBA00022448"/>
    </source>
</evidence>